<accession>A0A942DXR7</accession>
<dbReference type="Gene3D" id="3.40.50.1010">
    <property type="entry name" value="5'-nuclease"/>
    <property type="match status" value="1"/>
</dbReference>
<evidence type="ECO:0000259" key="2">
    <source>
        <dbReference type="Pfam" id="PF01850"/>
    </source>
</evidence>
<dbReference type="Pfam" id="PF01850">
    <property type="entry name" value="PIN"/>
    <property type="match status" value="1"/>
</dbReference>
<dbReference type="AlphaFoldDB" id="A0A942DXR7"/>
<comment type="caution">
    <text evidence="3">The sequence shown here is derived from an EMBL/GenBank/DDBJ whole genome shotgun (WGS) entry which is preliminary data.</text>
</comment>
<protein>
    <submittedName>
        <fullName evidence="3">Type II toxin-antitoxin system VapC family toxin</fullName>
    </submittedName>
</protein>
<dbReference type="InterPro" id="IPR002716">
    <property type="entry name" value="PIN_dom"/>
</dbReference>
<evidence type="ECO:0000313" key="3">
    <source>
        <dbReference type="EMBL" id="MBS3648997.1"/>
    </source>
</evidence>
<dbReference type="InterPro" id="IPR044153">
    <property type="entry name" value="PIN_Pae0151-like"/>
</dbReference>
<dbReference type="PANTHER" id="PTHR35901">
    <property type="entry name" value="RIBONUCLEASE VAPC3"/>
    <property type="match status" value="1"/>
</dbReference>
<evidence type="ECO:0000256" key="1">
    <source>
        <dbReference type="ARBA" id="ARBA00022842"/>
    </source>
</evidence>
<organism evidence="3 4">
    <name type="scientific">Pseudaminobacter soli</name>
    <name type="common">ex Zhang et al. 2022</name>
    <dbReference type="NCBI Taxonomy" id="2831468"/>
    <lineage>
        <taxon>Bacteria</taxon>
        <taxon>Pseudomonadati</taxon>
        <taxon>Pseudomonadota</taxon>
        <taxon>Alphaproteobacteria</taxon>
        <taxon>Hyphomicrobiales</taxon>
        <taxon>Phyllobacteriaceae</taxon>
        <taxon>Pseudaminobacter</taxon>
    </lineage>
</organism>
<dbReference type="PANTHER" id="PTHR35901:SF1">
    <property type="entry name" value="EXONUCLEASE VAPC9"/>
    <property type="match status" value="1"/>
</dbReference>
<dbReference type="InterPro" id="IPR051619">
    <property type="entry name" value="TypeII_TA_RNase_PINc/VapC"/>
</dbReference>
<gene>
    <name evidence="3" type="ORF">KEU06_10290</name>
</gene>
<proteinExistence type="predicted"/>
<evidence type="ECO:0000313" key="4">
    <source>
        <dbReference type="Proteomes" id="UP000680348"/>
    </source>
</evidence>
<name>A0A942DXR7_9HYPH</name>
<feature type="domain" description="PIN" evidence="2">
    <location>
        <begin position="11"/>
        <end position="117"/>
    </location>
</feature>
<sequence>MSWYFQDEVTLTSEALLDKVASDGAVVPSHWRLEVANGFRTALRRGRISLEYRDSSLRDLAALPIEIDTHTALHAWDTTLALSDRFGLTPYDAAYLELAIRRKLPLASFDDALRDAGAVVGVALT</sequence>
<keyword evidence="4" id="KW-1185">Reference proteome</keyword>
<dbReference type="CDD" id="cd09873">
    <property type="entry name" value="PIN_Pae0151-like"/>
    <property type="match status" value="1"/>
</dbReference>
<dbReference type="EMBL" id="JAGWCR010000004">
    <property type="protein sequence ID" value="MBS3648997.1"/>
    <property type="molecule type" value="Genomic_DNA"/>
</dbReference>
<keyword evidence="1" id="KW-0460">Magnesium</keyword>
<dbReference type="SUPFAM" id="SSF88723">
    <property type="entry name" value="PIN domain-like"/>
    <property type="match status" value="1"/>
</dbReference>
<reference evidence="3" key="1">
    <citation type="submission" date="2021-04" db="EMBL/GenBank/DDBJ databases">
        <title>Pseudaminobacter soli sp. nov., isolated from paddy soil contaminated by heavy metals.</title>
        <authorList>
            <person name="Zhang K."/>
        </authorList>
    </citation>
    <scope>NUCLEOTIDE SEQUENCE</scope>
    <source>
        <strain evidence="3">19-2017</strain>
    </source>
</reference>
<dbReference type="InterPro" id="IPR029060">
    <property type="entry name" value="PIN-like_dom_sf"/>
</dbReference>
<dbReference type="Proteomes" id="UP000680348">
    <property type="component" value="Unassembled WGS sequence"/>
</dbReference>